<organism evidence="11 12">
    <name type="scientific">Ladona fulva</name>
    <name type="common">Scarce chaser dragonfly</name>
    <name type="synonym">Libellula fulva</name>
    <dbReference type="NCBI Taxonomy" id="123851"/>
    <lineage>
        <taxon>Eukaryota</taxon>
        <taxon>Metazoa</taxon>
        <taxon>Ecdysozoa</taxon>
        <taxon>Arthropoda</taxon>
        <taxon>Hexapoda</taxon>
        <taxon>Insecta</taxon>
        <taxon>Pterygota</taxon>
        <taxon>Palaeoptera</taxon>
        <taxon>Odonata</taxon>
        <taxon>Epiprocta</taxon>
        <taxon>Anisoptera</taxon>
        <taxon>Libelluloidea</taxon>
        <taxon>Libellulidae</taxon>
        <taxon>Ladona</taxon>
    </lineage>
</organism>
<evidence type="ECO:0000256" key="1">
    <source>
        <dbReference type="ARBA" id="ARBA00004123"/>
    </source>
</evidence>
<feature type="compositionally biased region" description="Low complexity" evidence="8">
    <location>
        <begin position="721"/>
        <end position="752"/>
    </location>
</feature>
<dbReference type="InterPro" id="IPR002719">
    <property type="entry name" value="RB_B"/>
</dbReference>
<feature type="compositionally biased region" description="Polar residues" evidence="8">
    <location>
        <begin position="1086"/>
        <end position="1097"/>
    </location>
</feature>
<evidence type="ECO:0008006" key="13">
    <source>
        <dbReference type="Google" id="ProtNLM"/>
    </source>
</evidence>
<dbReference type="EMBL" id="KZ308727">
    <property type="protein sequence ID" value="KAG8233553.1"/>
    <property type="molecule type" value="Genomic_DNA"/>
</dbReference>
<dbReference type="Pfam" id="PF11934">
    <property type="entry name" value="DUF3452"/>
    <property type="match status" value="1"/>
</dbReference>
<dbReference type="GO" id="GO:0006357">
    <property type="term" value="P:regulation of transcription by RNA polymerase II"/>
    <property type="evidence" value="ECO:0007669"/>
    <property type="project" value="InterPro"/>
</dbReference>
<feature type="compositionally biased region" description="Polar residues" evidence="8">
    <location>
        <begin position="626"/>
        <end position="643"/>
    </location>
</feature>
<evidence type="ECO:0000256" key="8">
    <source>
        <dbReference type="SAM" id="MobiDB-lite"/>
    </source>
</evidence>
<comment type="similarity">
    <text evidence="2">Belongs to the retinoblastoma protein (RB) family.</text>
</comment>
<dbReference type="Pfam" id="PF01857">
    <property type="entry name" value="RB_B"/>
    <property type="match status" value="1"/>
</dbReference>
<accession>A0A8K0P616</accession>
<dbReference type="Proteomes" id="UP000792457">
    <property type="component" value="Unassembled WGS sequence"/>
</dbReference>
<dbReference type="PANTHER" id="PTHR13742:SF17">
    <property type="entry name" value="RE32990P-RELATED"/>
    <property type="match status" value="1"/>
</dbReference>
<keyword evidence="7" id="KW-0131">Cell cycle</keyword>
<dbReference type="Gene3D" id="1.10.472.10">
    <property type="entry name" value="Cyclin-like"/>
    <property type="match status" value="3"/>
</dbReference>
<feature type="region of interest" description="Disordered" evidence="8">
    <location>
        <begin position="449"/>
        <end position="475"/>
    </location>
</feature>
<dbReference type="PANTHER" id="PTHR13742">
    <property type="entry name" value="RETINOBLASTOMA-ASSOCIATED PROTEIN RB -RELATED"/>
    <property type="match status" value="1"/>
</dbReference>
<gene>
    <name evidence="11" type="ORF">J437_LFUL013765</name>
</gene>
<name>A0A8K0P616_LADFU</name>
<protein>
    <recommendedName>
        <fullName evidence="13">Retinoblastoma-like protein 1</fullName>
    </recommendedName>
</protein>
<evidence type="ECO:0000313" key="12">
    <source>
        <dbReference type="Proteomes" id="UP000792457"/>
    </source>
</evidence>
<feature type="compositionally biased region" description="Polar residues" evidence="8">
    <location>
        <begin position="1156"/>
        <end position="1169"/>
    </location>
</feature>
<dbReference type="InterPro" id="IPR028309">
    <property type="entry name" value="RB_fam"/>
</dbReference>
<dbReference type="InterPro" id="IPR024599">
    <property type="entry name" value="RB_N"/>
</dbReference>
<dbReference type="SUPFAM" id="SSF47954">
    <property type="entry name" value="Cyclin-like"/>
    <property type="match status" value="2"/>
</dbReference>
<comment type="subcellular location">
    <subcellularLocation>
        <location evidence="1">Nucleus</location>
    </subcellularLocation>
</comment>
<evidence type="ECO:0000256" key="4">
    <source>
        <dbReference type="ARBA" id="ARBA00023015"/>
    </source>
</evidence>
<feature type="compositionally biased region" description="Polar residues" evidence="8">
    <location>
        <begin position="966"/>
        <end position="979"/>
    </location>
</feature>
<dbReference type="SMART" id="SM01368">
    <property type="entry name" value="RB_A"/>
    <property type="match status" value="1"/>
</dbReference>
<dbReference type="GO" id="GO:0005634">
    <property type="term" value="C:nucleus"/>
    <property type="evidence" value="ECO:0007669"/>
    <property type="project" value="UniProtKB-SubCell"/>
</dbReference>
<dbReference type="SMART" id="SM01367">
    <property type="entry name" value="DUF3452"/>
    <property type="match status" value="1"/>
</dbReference>
<feature type="region of interest" description="Disordered" evidence="8">
    <location>
        <begin position="626"/>
        <end position="645"/>
    </location>
</feature>
<dbReference type="GO" id="GO:0005667">
    <property type="term" value="C:transcription regulator complex"/>
    <property type="evidence" value="ECO:0007669"/>
    <property type="project" value="TreeGrafter"/>
</dbReference>
<evidence type="ECO:0000256" key="6">
    <source>
        <dbReference type="ARBA" id="ARBA00023242"/>
    </source>
</evidence>
<evidence type="ECO:0000313" key="11">
    <source>
        <dbReference type="EMBL" id="KAG8233553.1"/>
    </source>
</evidence>
<dbReference type="InterPro" id="IPR036915">
    <property type="entry name" value="Cyclin-like_sf"/>
</dbReference>
<keyword evidence="4" id="KW-0805">Transcription regulation</keyword>
<evidence type="ECO:0000259" key="10">
    <source>
        <dbReference type="SMART" id="SM01368"/>
    </source>
</evidence>
<keyword evidence="3" id="KW-0678">Repressor</keyword>
<comment type="caution">
    <text evidence="11">The sequence shown here is derived from an EMBL/GenBank/DDBJ whole genome shotgun (WGS) entry which is preliminary data.</text>
</comment>
<evidence type="ECO:0000259" key="9">
    <source>
        <dbReference type="SMART" id="SM01367"/>
    </source>
</evidence>
<evidence type="ECO:0000256" key="2">
    <source>
        <dbReference type="ARBA" id="ARBA00009475"/>
    </source>
</evidence>
<dbReference type="FunFam" id="1.10.472.10:FF:000035">
    <property type="entry name" value="RB transcriptional corepressor-like 1"/>
    <property type="match status" value="1"/>
</dbReference>
<evidence type="ECO:0000256" key="5">
    <source>
        <dbReference type="ARBA" id="ARBA00023163"/>
    </source>
</evidence>
<dbReference type="InterPro" id="IPR002720">
    <property type="entry name" value="RB_A"/>
</dbReference>
<reference evidence="11" key="2">
    <citation type="submission" date="2017-10" db="EMBL/GenBank/DDBJ databases">
        <title>Ladona fulva Genome sequencing and assembly.</title>
        <authorList>
            <person name="Murali S."/>
            <person name="Richards S."/>
            <person name="Bandaranaike D."/>
            <person name="Bellair M."/>
            <person name="Blankenburg K."/>
            <person name="Chao H."/>
            <person name="Dinh H."/>
            <person name="Doddapaneni H."/>
            <person name="Dugan-Rocha S."/>
            <person name="Elkadiri S."/>
            <person name="Gnanaolivu R."/>
            <person name="Hernandez B."/>
            <person name="Skinner E."/>
            <person name="Javaid M."/>
            <person name="Lee S."/>
            <person name="Li M."/>
            <person name="Ming W."/>
            <person name="Munidasa M."/>
            <person name="Muniz J."/>
            <person name="Nguyen L."/>
            <person name="Hughes D."/>
            <person name="Osuji N."/>
            <person name="Pu L.-L."/>
            <person name="Puazo M."/>
            <person name="Qu C."/>
            <person name="Quiroz J."/>
            <person name="Raj R."/>
            <person name="Weissenberger G."/>
            <person name="Xin Y."/>
            <person name="Zou X."/>
            <person name="Han Y."/>
            <person name="Worley K."/>
            <person name="Muzny D."/>
            <person name="Gibbs R."/>
        </authorList>
    </citation>
    <scope>NUCLEOTIDE SEQUENCE</scope>
    <source>
        <strain evidence="11">Sampled in the wild</strain>
    </source>
</reference>
<feature type="domain" description="Retinoblastoma-associated protein A-box" evidence="10">
    <location>
        <begin position="388"/>
        <end position="602"/>
    </location>
</feature>
<dbReference type="GO" id="GO:0030154">
    <property type="term" value="P:cell differentiation"/>
    <property type="evidence" value="ECO:0007669"/>
    <property type="project" value="TreeGrafter"/>
</dbReference>
<proteinExistence type="inferred from homology"/>
<feature type="region of interest" description="Disordered" evidence="8">
    <location>
        <begin position="1151"/>
        <end position="1217"/>
    </location>
</feature>
<keyword evidence="12" id="KW-1185">Reference proteome</keyword>
<feature type="compositionally biased region" description="Polar residues" evidence="8">
    <location>
        <begin position="449"/>
        <end position="473"/>
    </location>
</feature>
<dbReference type="OrthoDB" id="844594at2759"/>
<dbReference type="Pfam" id="PF01858">
    <property type="entry name" value="RB_A"/>
    <property type="match status" value="1"/>
</dbReference>
<keyword evidence="5" id="KW-0804">Transcription</keyword>
<feature type="region of interest" description="Disordered" evidence="8">
    <location>
        <begin position="955"/>
        <end position="997"/>
    </location>
</feature>
<feature type="compositionally biased region" description="Basic and acidic residues" evidence="8">
    <location>
        <begin position="981"/>
        <end position="997"/>
    </location>
</feature>
<feature type="region of interest" description="Disordered" evidence="8">
    <location>
        <begin position="720"/>
        <end position="755"/>
    </location>
</feature>
<dbReference type="GO" id="GO:2000134">
    <property type="term" value="P:negative regulation of G1/S transition of mitotic cell cycle"/>
    <property type="evidence" value="ECO:0007669"/>
    <property type="project" value="TreeGrafter"/>
</dbReference>
<dbReference type="GO" id="GO:0000977">
    <property type="term" value="F:RNA polymerase II transcription regulatory region sequence-specific DNA binding"/>
    <property type="evidence" value="ECO:0007669"/>
    <property type="project" value="TreeGrafter"/>
</dbReference>
<dbReference type="AlphaFoldDB" id="A0A8K0P616"/>
<feature type="domain" description="Retinoblastoma-associated protein N-terminal" evidence="9">
    <location>
        <begin position="62"/>
        <end position="208"/>
    </location>
</feature>
<evidence type="ECO:0000256" key="7">
    <source>
        <dbReference type="ARBA" id="ARBA00023306"/>
    </source>
</evidence>
<keyword evidence="6" id="KW-0539">Nucleus</keyword>
<dbReference type="Gene3D" id="1.10.472.140">
    <property type="match status" value="1"/>
</dbReference>
<dbReference type="GO" id="GO:0000785">
    <property type="term" value="C:chromatin"/>
    <property type="evidence" value="ECO:0007669"/>
    <property type="project" value="TreeGrafter"/>
</dbReference>
<feature type="region of interest" description="Disordered" evidence="8">
    <location>
        <begin position="1082"/>
        <end position="1106"/>
    </location>
</feature>
<evidence type="ECO:0000256" key="3">
    <source>
        <dbReference type="ARBA" id="ARBA00022491"/>
    </source>
</evidence>
<sequence length="1217" mass="134667">MFDDAGGDIKGRFQDLCARLNLDRNAAEEAWQNYDTNRQNYTLEGDHLHWLCCALYVACRKATVPPVGKPGSSVEGNCVSLTNLLKLCKLSLVQFFNKAKKWADMSNLPTEFRGKIDRLERNFAVSVAIFKKFHPIFLDMFLDPTEDEPPKPVPRSRKQRTVLCTPAKVFDFGWTLFVCVKGELCDVGDDLVSSYHLLLACCDLLYANALLSLRKDLLNPSFPGLPSDFIEKDYEPPTEAPCIIDILCEKHNGIPLEAKSIKEYSWRLYIRKLFERKILRGDPASLTGLLDANNFDANYKAVVKAYKEYVLNVGDFDERVFLDDDESLGIGASLMSPGGGGNGLGEFTEKIQAKRNLTQQCGPMHHLAPPTPLTGRKYLTAKESANITPVSTATQSVSRLRSLLSGRLNLHPATPSETLISIFKSVKNDPRSRIEERVTEMGRRFCTHYTQSQPGDNTISAASGRASTSNQEKSGSHVDFAHRRLHLAECLYYKLLENILLGEIKRKPSLDISVFLQHEVFHQSLFACCLEIVIYSYNSQRTFPWILEVLGIEPYYFYKVIEPIVLAEDQLSRDMVKHLNFIEEQILESMAWKHDSPVWANIAESQLPVPSCEDVSLPGQICSDSPGNSVEPTSVSIAPTSSPLPNPMLRKLAQGQMNDRPALKPTSLNSALLRIHIPLVHTQSHFTDMLHQSPGSSASERFHSPLPSGQACKRLFVDAQPPSTTSSAPSVIPITSAGASSSSNSSNSSPANMMVKPGQSLLQSTAAKAVAINIQTIQGENGERYIPISYMPSPGSVIIQAHHTVGSIQSPNVQTGSISLKAAQIQGKSTTPANGNNNSENRPKRTGSLGLFFRKFYHLAWVRMQELHRHLDIADNNLRRKIWTFFEYTIVNHTDLMCDRHLDQFLMCSVYVVCRVTKNEKTFTEIMGCYRQQPQSASHIYRSVLLSSSRKRVLHSAGRGPKSSEGEASSSKDPSNSGNDKAADSSEKENEGRGNYTEERGDLIKFYNSVYVQRVKNYAHRFSSDSGSIDSLTLSPLPVSRSQSHSHQVNGVAANSLLNSPCRRVSEHHSVFIRSLEHPHAPPNASLATTQFSQSPQGAPPLSYMFSRSPARDLQAINLMIRLDAARAPGDVSTGNTPGSLARARRIGKRLLADDNATSQNNEDASGNGESEAGERTENGGDINKPSPPKQSCIREPPVVARKIQDVMGDRLGQSQE</sequence>
<reference evidence="11" key="1">
    <citation type="submission" date="2013-04" db="EMBL/GenBank/DDBJ databases">
        <authorList>
            <person name="Qu J."/>
            <person name="Murali S.C."/>
            <person name="Bandaranaike D."/>
            <person name="Bellair M."/>
            <person name="Blankenburg K."/>
            <person name="Chao H."/>
            <person name="Dinh H."/>
            <person name="Doddapaneni H."/>
            <person name="Downs B."/>
            <person name="Dugan-Rocha S."/>
            <person name="Elkadiri S."/>
            <person name="Gnanaolivu R.D."/>
            <person name="Hernandez B."/>
            <person name="Javaid M."/>
            <person name="Jayaseelan J.C."/>
            <person name="Lee S."/>
            <person name="Li M."/>
            <person name="Ming W."/>
            <person name="Munidasa M."/>
            <person name="Muniz J."/>
            <person name="Nguyen L."/>
            <person name="Ongeri F."/>
            <person name="Osuji N."/>
            <person name="Pu L.-L."/>
            <person name="Puazo M."/>
            <person name="Qu C."/>
            <person name="Quiroz J."/>
            <person name="Raj R."/>
            <person name="Weissenberger G."/>
            <person name="Xin Y."/>
            <person name="Zou X."/>
            <person name="Han Y."/>
            <person name="Richards S."/>
            <person name="Worley K."/>
            <person name="Muzny D."/>
            <person name="Gibbs R."/>
        </authorList>
    </citation>
    <scope>NUCLEOTIDE SEQUENCE</scope>
    <source>
        <strain evidence="11">Sampled in the wild</strain>
    </source>
</reference>